<protein>
    <submittedName>
        <fullName evidence="6">Uncharacterized protein</fullName>
    </submittedName>
</protein>
<gene>
    <name evidence="6" type="ORF">DFH08DRAFT_1026931</name>
</gene>
<evidence type="ECO:0000313" key="6">
    <source>
        <dbReference type="EMBL" id="KAJ7326165.1"/>
    </source>
</evidence>
<dbReference type="GO" id="GO:0022857">
    <property type="term" value="F:transmembrane transporter activity"/>
    <property type="evidence" value="ECO:0007669"/>
    <property type="project" value="TreeGrafter"/>
</dbReference>
<comment type="caution">
    <text evidence="6">The sequence shown here is derived from an EMBL/GenBank/DDBJ whole genome shotgun (WGS) entry which is preliminary data.</text>
</comment>
<evidence type="ECO:0000256" key="4">
    <source>
        <dbReference type="ARBA" id="ARBA00023136"/>
    </source>
</evidence>
<organism evidence="6 7">
    <name type="scientific">Mycena albidolilacea</name>
    <dbReference type="NCBI Taxonomy" id="1033008"/>
    <lineage>
        <taxon>Eukaryota</taxon>
        <taxon>Fungi</taxon>
        <taxon>Dikarya</taxon>
        <taxon>Basidiomycota</taxon>
        <taxon>Agaricomycotina</taxon>
        <taxon>Agaricomycetes</taxon>
        <taxon>Agaricomycetidae</taxon>
        <taxon>Agaricales</taxon>
        <taxon>Marasmiineae</taxon>
        <taxon>Mycenaceae</taxon>
        <taxon>Mycena</taxon>
    </lineage>
</organism>
<sequence length="198" mass="21840">MAVTISPSVIVQGLLVTKTESNWIVQPASGCRNTCIYQSTFLVAQLLMGIGIGLLYATTFVVLSPLDVSDNATAVALLAFFRVFSQAWGVNIAGAILKNGLQKRISLSLIASLSRNREIAYIIILLIQSMSQPLRTEVRDVFLRSLQQIWIAMAVLCGVGLCTLGLIKDIPLQTTTDKKWDTVNKEEQALQLLRWMRT</sequence>
<dbReference type="InterPro" id="IPR036259">
    <property type="entry name" value="MFS_trans_sf"/>
</dbReference>
<dbReference type="AlphaFoldDB" id="A0AAD6ZK81"/>
<feature type="transmembrane region" description="Helical" evidence="5">
    <location>
        <begin position="75"/>
        <end position="97"/>
    </location>
</feature>
<accession>A0AAD6ZK81</accession>
<keyword evidence="3 5" id="KW-1133">Transmembrane helix</keyword>
<evidence type="ECO:0000256" key="1">
    <source>
        <dbReference type="ARBA" id="ARBA00004141"/>
    </source>
</evidence>
<evidence type="ECO:0000256" key="2">
    <source>
        <dbReference type="ARBA" id="ARBA00022692"/>
    </source>
</evidence>
<evidence type="ECO:0000313" key="7">
    <source>
        <dbReference type="Proteomes" id="UP001218218"/>
    </source>
</evidence>
<keyword evidence="2 5" id="KW-0812">Transmembrane</keyword>
<dbReference type="GO" id="GO:0005886">
    <property type="term" value="C:plasma membrane"/>
    <property type="evidence" value="ECO:0007669"/>
    <property type="project" value="TreeGrafter"/>
</dbReference>
<keyword evidence="4 5" id="KW-0472">Membrane</keyword>
<feature type="transmembrane region" description="Helical" evidence="5">
    <location>
        <begin position="42"/>
        <end position="63"/>
    </location>
</feature>
<evidence type="ECO:0000256" key="5">
    <source>
        <dbReference type="SAM" id="Phobius"/>
    </source>
</evidence>
<dbReference type="PANTHER" id="PTHR23501:SF102">
    <property type="entry name" value="DRUG TRANSPORTER, PUTATIVE (AFU_ORTHOLOGUE AFUA_3G08530)-RELATED"/>
    <property type="match status" value="1"/>
</dbReference>
<evidence type="ECO:0000256" key="3">
    <source>
        <dbReference type="ARBA" id="ARBA00022989"/>
    </source>
</evidence>
<feature type="transmembrane region" description="Helical" evidence="5">
    <location>
        <begin position="147"/>
        <end position="167"/>
    </location>
</feature>
<comment type="subcellular location">
    <subcellularLocation>
        <location evidence="1">Membrane</location>
        <topology evidence="1">Multi-pass membrane protein</topology>
    </subcellularLocation>
</comment>
<keyword evidence="7" id="KW-1185">Reference proteome</keyword>
<dbReference type="Proteomes" id="UP001218218">
    <property type="component" value="Unassembled WGS sequence"/>
</dbReference>
<name>A0AAD6ZK81_9AGAR</name>
<reference evidence="6" key="1">
    <citation type="submission" date="2023-03" db="EMBL/GenBank/DDBJ databases">
        <title>Massive genome expansion in bonnet fungi (Mycena s.s.) driven by repeated elements and novel gene families across ecological guilds.</title>
        <authorList>
            <consortium name="Lawrence Berkeley National Laboratory"/>
            <person name="Harder C.B."/>
            <person name="Miyauchi S."/>
            <person name="Viragh M."/>
            <person name="Kuo A."/>
            <person name="Thoen E."/>
            <person name="Andreopoulos B."/>
            <person name="Lu D."/>
            <person name="Skrede I."/>
            <person name="Drula E."/>
            <person name="Henrissat B."/>
            <person name="Morin E."/>
            <person name="Kohler A."/>
            <person name="Barry K."/>
            <person name="LaButti K."/>
            <person name="Morin E."/>
            <person name="Salamov A."/>
            <person name="Lipzen A."/>
            <person name="Mereny Z."/>
            <person name="Hegedus B."/>
            <person name="Baldrian P."/>
            <person name="Stursova M."/>
            <person name="Weitz H."/>
            <person name="Taylor A."/>
            <person name="Grigoriev I.V."/>
            <person name="Nagy L.G."/>
            <person name="Martin F."/>
            <person name="Kauserud H."/>
        </authorList>
    </citation>
    <scope>NUCLEOTIDE SEQUENCE</scope>
    <source>
        <strain evidence="6">CBHHK002</strain>
    </source>
</reference>
<dbReference type="PANTHER" id="PTHR23501">
    <property type="entry name" value="MAJOR FACILITATOR SUPERFAMILY"/>
    <property type="match status" value="1"/>
</dbReference>
<dbReference type="EMBL" id="JARIHO010000042">
    <property type="protein sequence ID" value="KAJ7326165.1"/>
    <property type="molecule type" value="Genomic_DNA"/>
</dbReference>
<dbReference type="SUPFAM" id="SSF103473">
    <property type="entry name" value="MFS general substrate transporter"/>
    <property type="match status" value="1"/>
</dbReference>
<proteinExistence type="predicted"/>